<keyword evidence="2 7" id="KW-0378">Hydrolase</keyword>
<evidence type="ECO:0000259" key="10">
    <source>
        <dbReference type="PROSITE" id="PS51192"/>
    </source>
</evidence>
<dbReference type="AlphaFoldDB" id="A0A6J2TWA5"/>
<comment type="domain">
    <text evidence="7">The Q motif is unique to and characteristic of the DEAD box family of RNA helicases and controls ATP binding and hydrolysis.</text>
</comment>
<dbReference type="PROSITE" id="PS00039">
    <property type="entry name" value="DEAD_ATP_HELICASE"/>
    <property type="match status" value="1"/>
</dbReference>
<proteinExistence type="inferred from homology"/>
<keyword evidence="1 7" id="KW-0547">Nucleotide-binding</keyword>
<dbReference type="InterPro" id="IPR014001">
    <property type="entry name" value="Helicase_ATP-bd"/>
</dbReference>
<feature type="coiled-coil region" evidence="8">
    <location>
        <begin position="736"/>
        <end position="763"/>
    </location>
</feature>
<dbReference type="InterPro" id="IPR027417">
    <property type="entry name" value="P-loop_NTPase"/>
</dbReference>
<dbReference type="RefSeq" id="XP_030379448.1">
    <property type="nucleotide sequence ID" value="XM_030523588.1"/>
</dbReference>
<feature type="region of interest" description="Disordered" evidence="9">
    <location>
        <begin position="1"/>
        <end position="100"/>
    </location>
</feature>
<evidence type="ECO:0000256" key="1">
    <source>
        <dbReference type="ARBA" id="ARBA00022741"/>
    </source>
</evidence>
<feature type="compositionally biased region" description="Basic and acidic residues" evidence="9">
    <location>
        <begin position="834"/>
        <end position="845"/>
    </location>
</feature>
<name>A0A6J2TWA5_DROLE</name>
<feature type="domain" description="Helicase C-terminal" evidence="11">
    <location>
        <begin position="556"/>
        <end position="737"/>
    </location>
</feature>
<dbReference type="GeneID" id="115627779"/>
<dbReference type="Proteomes" id="UP000504634">
    <property type="component" value="Unplaced"/>
</dbReference>
<dbReference type="SUPFAM" id="SSF52540">
    <property type="entry name" value="P-loop containing nucleoside triphosphate hydrolases"/>
    <property type="match status" value="1"/>
</dbReference>
<evidence type="ECO:0000256" key="8">
    <source>
        <dbReference type="SAM" id="Coils"/>
    </source>
</evidence>
<dbReference type="CDD" id="cd18787">
    <property type="entry name" value="SF2_C_DEAD"/>
    <property type="match status" value="1"/>
</dbReference>
<dbReference type="Gene3D" id="3.40.50.300">
    <property type="entry name" value="P-loop containing nucleotide triphosphate hydrolases"/>
    <property type="match status" value="2"/>
</dbReference>
<protein>
    <recommendedName>
        <fullName evidence="7">ATP-dependent RNA helicase</fullName>
        <ecNumber evidence="7">3.6.4.13</ecNumber>
    </recommendedName>
</protein>
<feature type="domain" description="Helicase ATP-binding" evidence="10">
    <location>
        <begin position="301"/>
        <end position="493"/>
    </location>
</feature>
<dbReference type="PROSITE" id="PS51192">
    <property type="entry name" value="HELICASE_ATP_BIND_1"/>
    <property type="match status" value="1"/>
</dbReference>
<feature type="region of interest" description="Disordered" evidence="9">
    <location>
        <begin position="818"/>
        <end position="849"/>
    </location>
</feature>
<keyword evidence="3 7" id="KW-0347">Helicase</keyword>
<dbReference type="InterPro" id="IPR001650">
    <property type="entry name" value="Helicase_C-like"/>
</dbReference>
<dbReference type="SMART" id="SM00490">
    <property type="entry name" value="HELICc"/>
    <property type="match status" value="1"/>
</dbReference>
<dbReference type="SMART" id="SM00487">
    <property type="entry name" value="DEXDc"/>
    <property type="match status" value="1"/>
</dbReference>
<keyword evidence="12" id="KW-1185">Reference proteome</keyword>
<evidence type="ECO:0000256" key="7">
    <source>
        <dbReference type="RuleBase" id="RU365068"/>
    </source>
</evidence>
<accession>A0A6J2TWA5</accession>
<comment type="similarity">
    <text evidence="6">Belongs to the DEAD box helicase family. DDX31/DBP7 subfamily.</text>
</comment>
<dbReference type="GO" id="GO:0005634">
    <property type="term" value="C:nucleus"/>
    <property type="evidence" value="ECO:0007669"/>
    <property type="project" value="UniProtKB-ARBA"/>
</dbReference>
<evidence type="ECO:0000256" key="6">
    <source>
        <dbReference type="ARBA" id="ARBA00037933"/>
    </source>
</evidence>
<comment type="catalytic activity">
    <reaction evidence="7">
        <text>ATP + H2O = ADP + phosphate + H(+)</text>
        <dbReference type="Rhea" id="RHEA:13065"/>
        <dbReference type="ChEBI" id="CHEBI:15377"/>
        <dbReference type="ChEBI" id="CHEBI:15378"/>
        <dbReference type="ChEBI" id="CHEBI:30616"/>
        <dbReference type="ChEBI" id="CHEBI:43474"/>
        <dbReference type="ChEBI" id="CHEBI:456216"/>
        <dbReference type="EC" id="3.6.4.13"/>
    </reaction>
</comment>
<dbReference type="InterPro" id="IPR000629">
    <property type="entry name" value="RNA-helicase_DEAD-box_CS"/>
</dbReference>
<organism evidence="12 13">
    <name type="scientific">Drosophila lebanonensis</name>
    <name type="common">Fruit fly</name>
    <name type="synonym">Scaptodrosophila lebanonensis</name>
    <dbReference type="NCBI Taxonomy" id="7225"/>
    <lineage>
        <taxon>Eukaryota</taxon>
        <taxon>Metazoa</taxon>
        <taxon>Ecdysozoa</taxon>
        <taxon>Arthropoda</taxon>
        <taxon>Hexapoda</taxon>
        <taxon>Insecta</taxon>
        <taxon>Pterygota</taxon>
        <taxon>Neoptera</taxon>
        <taxon>Endopterygota</taxon>
        <taxon>Diptera</taxon>
        <taxon>Brachycera</taxon>
        <taxon>Muscomorpha</taxon>
        <taxon>Ephydroidea</taxon>
        <taxon>Drosophilidae</taxon>
        <taxon>Scaptodrosophila</taxon>
    </lineage>
</organism>
<dbReference type="Pfam" id="PF00271">
    <property type="entry name" value="Helicase_C"/>
    <property type="match status" value="1"/>
</dbReference>
<dbReference type="CDD" id="cd17949">
    <property type="entry name" value="DEADc_DDX31"/>
    <property type="match status" value="1"/>
</dbReference>
<evidence type="ECO:0000256" key="3">
    <source>
        <dbReference type="ARBA" id="ARBA00022806"/>
    </source>
</evidence>
<evidence type="ECO:0000259" key="11">
    <source>
        <dbReference type="PROSITE" id="PS51194"/>
    </source>
</evidence>
<evidence type="ECO:0000313" key="13">
    <source>
        <dbReference type="RefSeq" id="XP_030379448.1"/>
    </source>
</evidence>
<feature type="region of interest" description="Disordered" evidence="9">
    <location>
        <begin position="124"/>
        <end position="153"/>
    </location>
</feature>
<feature type="compositionally biased region" description="Basic and acidic residues" evidence="9">
    <location>
        <begin position="71"/>
        <end position="88"/>
    </location>
</feature>
<dbReference type="InterPro" id="IPR025313">
    <property type="entry name" value="SPB4-like_CTE"/>
</dbReference>
<dbReference type="GO" id="GO:0016787">
    <property type="term" value="F:hydrolase activity"/>
    <property type="evidence" value="ECO:0007669"/>
    <property type="project" value="UniProtKB-KW"/>
</dbReference>
<dbReference type="PROSITE" id="PS51194">
    <property type="entry name" value="HELICASE_CTER"/>
    <property type="match status" value="1"/>
</dbReference>
<keyword evidence="4 7" id="KW-0067">ATP-binding</keyword>
<feature type="region of interest" description="Disordered" evidence="9">
    <location>
        <begin position="186"/>
        <end position="207"/>
    </location>
</feature>
<dbReference type="EC" id="3.6.4.13" evidence="7"/>
<dbReference type="InterPro" id="IPR011545">
    <property type="entry name" value="DEAD/DEAH_box_helicase_dom"/>
</dbReference>
<dbReference type="Pfam" id="PF00270">
    <property type="entry name" value="DEAD"/>
    <property type="match status" value="1"/>
</dbReference>
<dbReference type="GO" id="GO:0005524">
    <property type="term" value="F:ATP binding"/>
    <property type="evidence" value="ECO:0007669"/>
    <property type="project" value="UniProtKB-UniRule"/>
</dbReference>
<dbReference type="GO" id="GO:0003723">
    <property type="term" value="F:RNA binding"/>
    <property type="evidence" value="ECO:0007669"/>
    <property type="project" value="UniProtKB-UniRule"/>
</dbReference>
<evidence type="ECO:0000256" key="9">
    <source>
        <dbReference type="SAM" id="MobiDB-lite"/>
    </source>
</evidence>
<dbReference type="GO" id="GO:0003724">
    <property type="term" value="F:RNA helicase activity"/>
    <property type="evidence" value="ECO:0007669"/>
    <property type="project" value="UniProtKB-EC"/>
</dbReference>
<evidence type="ECO:0000256" key="4">
    <source>
        <dbReference type="ARBA" id="ARBA00022840"/>
    </source>
</evidence>
<reference evidence="13" key="1">
    <citation type="submission" date="2025-08" db="UniProtKB">
        <authorList>
            <consortium name="RefSeq"/>
        </authorList>
    </citation>
    <scope>IDENTIFICATION</scope>
    <source>
        <strain evidence="13">11010-0011.00</strain>
        <tissue evidence="13">Whole body</tissue>
    </source>
</reference>
<dbReference type="PANTHER" id="PTHR24031">
    <property type="entry name" value="RNA HELICASE"/>
    <property type="match status" value="1"/>
</dbReference>
<dbReference type="Pfam" id="PF13959">
    <property type="entry name" value="CTE_SPB4"/>
    <property type="match status" value="1"/>
</dbReference>
<dbReference type="SMART" id="SM01178">
    <property type="entry name" value="DUF4217"/>
    <property type="match status" value="1"/>
</dbReference>
<dbReference type="OrthoDB" id="422663at2759"/>
<dbReference type="FunFam" id="3.40.50.300:FF:001399">
    <property type="entry name" value="RNA helicase"/>
    <property type="match status" value="1"/>
</dbReference>
<feature type="compositionally biased region" description="Polar residues" evidence="9">
    <location>
        <begin position="1"/>
        <end position="17"/>
    </location>
</feature>
<evidence type="ECO:0000256" key="2">
    <source>
        <dbReference type="ARBA" id="ARBA00022801"/>
    </source>
</evidence>
<evidence type="ECO:0000313" key="12">
    <source>
        <dbReference type="Proteomes" id="UP000504634"/>
    </source>
</evidence>
<gene>
    <name evidence="13" type="primary">LOC115627779</name>
</gene>
<keyword evidence="5 7" id="KW-0694">RNA-binding</keyword>
<keyword evidence="8" id="KW-0175">Coiled coil</keyword>
<evidence type="ECO:0000256" key="5">
    <source>
        <dbReference type="ARBA" id="ARBA00022884"/>
    </source>
</evidence>
<comment type="function">
    <text evidence="7">RNA helicase.</text>
</comment>
<sequence length="913" mass="101646">MAVDQITLNITHNVTNSTKTKPKQTPLKPLPKKKGNGPSTEFDFQFNIEKPKVKAIAVRRRLPNKSNNNDIAEKPKPDTDAGPSKKEAAPSSSIKDIIQSAPVHTDGELLLNITTTPFVASTAVPKPKTKISRLERLSKKRAERRGQAPSRVLSKEELGKALKRTIINPNKQPRPGDLFKAQLENEREKKRAAEADEVQASGETQAQVDDDVVKNAKSKTEEAKANNRFRTDRPTTKKVGLFDQSDVAALQQLGQRAVKPIKETIFSNSMVASLGLHPHAVKNLQDLLAISKLTRVQEKTIPKVLAGMDVLVRSQTGSGKTLAYALPIVELLQAVTPKIKRADGVFAMVIVPTRELAIQTYELFQKLLKPYIWITPGVLLGGENRQSEKARLRKGINILMGTPGRLVDHLLHTATFKLGKLRYLVIDEADRLMELGYERDVKQLVDAIQKQREDLKAESEQPLSNLQFMLLSATLTNEVKKLASLTLTKPIFIDNSDEATAAAITDTPGYEKSTIETHAVGDVLDGLGEYQEDVTGVLTIPENLQLSYVVVPPKLRLVTIAALLAKELRASPKSFKAIVFMSTMEMVNFHHDLLNEALTLRVMDDEDDERAAEEDNPLSDAPLLQGLRFYKLHGSMTQTERQGVFNGFRKSNACVLLATDVVGRGIDVVDIKLVVQYSPPQKTADFVHRVGRTARAGRHGRAVLFLAPSEVQFVRHLEDKRIRIQQGDMYSYLQTLVSADSEARNVQEAASNLQHKFQELVEDDQELHEKGCKAFVSWLKFYATFPKELKPIFGMKVAHMGHFAKSFGLKEAPSKFAKNYTAPKPAPPTNRLTYTERDPEKMKQEKHNRRLRTTTVTGGVRNMQAGAPAQLNQKGLLQPAKRSNAFMKALGKSRALTMSEFDSGLPEIKKRKK</sequence>